<dbReference type="Gene3D" id="3.40.630.30">
    <property type="match status" value="1"/>
</dbReference>
<evidence type="ECO:0000256" key="4">
    <source>
        <dbReference type="ARBA" id="ARBA00023098"/>
    </source>
</evidence>
<evidence type="ECO:0000256" key="2">
    <source>
        <dbReference type="ARBA" id="ARBA00022516"/>
    </source>
</evidence>
<accession>E1WX41</accession>
<dbReference type="PANTHER" id="PTHR37323">
    <property type="entry name" value="GCN5-RELATED N-ACETYLTRANSFERASE"/>
    <property type="match status" value="1"/>
</dbReference>
<keyword evidence="4" id="KW-0443">Lipid metabolism</keyword>
<keyword evidence="7" id="KW-1185">Reference proteome</keyword>
<dbReference type="STRING" id="862908.BMS_0847"/>
<dbReference type="KEGG" id="bmx:BMS_0847"/>
<evidence type="ECO:0000256" key="3">
    <source>
        <dbReference type="ARBA" id="ARBA00022679"/>
    </source>
</evidence>
<gene>
    <name evidence="6" type="ordered locus">BMS_0847</name>
</gene>
<dbReference type="Proteomes" id="UP000008963">
    <property type="component" value="Chromosome"/>
</dbReference>
<dbReference type="OrthoDB" id="9776831at2"/>
<evidence type="ECO:0000313" key="6">
    <source>
        <dbReference type="EMBL" id="CBW25742.1"/>
    </source>
</evidence>
<dbReference type="GO" id="GO:0006629">
    <property type="term" value="P:lipid metabolic process"/>
    <property type="evidence" value="ECO:0007669"/>
    <property type="project" value="UniProtKB-KW"/>
</dbReference>
<evidence type="ECO:0000256" key="5">
    <source>
        <dbReference type="ARBA" id="ARBA00023315"/>
    </source>
</evidence>
<dbReference type="PANTHER" id="PTHR37323:SF1">
    <property type="entry name" value="L-ORNITHINE N(ALPHA)-ACYLTRANSFERASE"/>
    <property type="match status" value="1"/>
</dbReference>
<dbReference type="EMBL" id="FQ312005">
    <property type="protein sequence ID" value="CBW25742.1"/>
    <property type="molecule type" value="Genomic_DNA"/>
</dbReference>
<evidence type="ECO:0000313" key="7">
    <source>
        <dbReference type="Proteomes" id="UP000008963"/>
    </source>
</evidence>
<evidence type="ECO:0008006" key="8">
    <source>
        <dbReference type="Google" id="ProtNLM"/>
    </source>
</evidence>
<name>E1WX41_HALMS</name>
<sequence length="277" mass="32266">MITTTLFKTQFFESALREMAIKFSPRFLSYTPKHRVHIETGRYLLKTATSTSELLEVFKLRHINFLQDDQESELSYDLDEYDHICDHLIIICKESQEIIGTYRLICSLYSDTFYSQGEFKLERFLKLDGVKLELGRACIDMSHRNGNVIDLLWKGIAFYAEETGARYLFGCSSVSTIEPQMASNITNYLRNKNYLRDTFEISPTKKYQIDYSGCISESAIEVRDYIPSLLMSYICAGAKVHGLPALDKEFECIDYFTILDLDEVSSLFKKRYFKWLI</sequence>
<protein>
    <recommendedName>
        <fullName evidence="8">Hemolysin</fullName>
    </recommendedName>
</protein>
<dbReference type="InterPro" id="IPR016181">
    <property type="entry name" value="Acyl_CoA_acyltransferase"/>
</dbReference>
<proteinExistence type="predicted"/>
<dbReference type="GO" id="GO:0016746">
    <property type="term" value="F:acyltransferase activity"/>
    <property type="evidence" value="ECO:0007669"/>
    <property type="project" value="UniProtKB-KW"/>
</dbReference>
<keyword evidence="3" id="KW-0808">Transferase</keyword>
<dbReference type="eggNOG" id="COG3176">
    <property type="taxonomic scope" value="Bacteria"/>
</dbReference>
<dbReference type="Pfam" id="PF13444">
    <property type="entry name" value="Acetyltransf_5"/>
    <property type="match status" value="1"/>
</dbReference>
<dbReference type="HOGENOM" id="CLU_058962_0_0_7"/>
<organism evidence="6 7">
    <name type="scientific">Halobacteriovorax marinus (strain ATCC BAA-682 / DSM 15412 / SJ)</name>
    <name type="common">Bacteriovorax marinus</name>
    <dbReference type="NCBI Taxonomy" id="862908"/>
    <lineage>
        <taxon>Bacteria</taxon>
        <taxon>Pseudomonadati</taxon>
        <taxon>Bdellovibrionota</taxon>
        <taxon>Bacteriovoracia</taxon>
        <taxon>Bacteriovoracales</taxon>
        <taxon>Halobacteriovoraceae</taxon>
        <taxon>Halobacteriovorax</taxon>
    </lineage>
</organism>
<keyword evidence="2" id="KW-0444">Lipid biosynthesis</keyword>
<reference evidence="7" key="1">
    <citation type="journal article" date="2013" name="ISME J.">
        <title>A small predatory core genome in the divergent marine Bacteriovorax marinus SJ and the terrestrial Bdellovibrio bacteriovorus.</title>
        <authorList>
            <person name="Crossman L.C."/>
            <person name="Chen H."/>
            <person name="Cerdeno-Tarraga A.M."/>
            <person name="Brooks K."/>
            <person name="Quail M.A."/>
            <person name="Pineiro S.A."/>
            <person name="Hobley L."/>
            <person name="Sockett R.E."/>
            <person name="Bentley S.D."/>
            <person name="Parkhill J."/>
            <person name="Williams H.N."/>
            <person name="Stine O.C."/>
        </authorList>
    </citation>
    <scope>NUCLEOTIDE SEQUENCE [LARGE SCALE GENOMIC DNA]</scope>
    <source>
        <strain evidence="7">ATCC BAA-682 / DSM 15412 / SJ</strain>
    </source>
</reference>
<dbReference type="RefSeq" id="WP_014243527.1">
    <property type="nucleotide sequence ID" value="NC_016620.1"/>
</dbReference>
<dbReference type="SUPFAM" id="SSF55729">
    <property type="entry name" value="Acyl-CoA N-acyltransferases (Nat)"/>
    <property type="match status" value="1"/>
</dbReference>
<dbReference type="PATRIC" id="fig|862908.3.peg.809"/>
<dbReference type="InterPro" id="IPR052351">
    <property type="entry name" value="Ornithine_N-alpha-AT"/>
</dbReference>
<keyword evidence="5" id="KW-0012">Acyltransferase</keyword>
<evidence type="ECO:0000256" key="1">
    <source>
        <dbReference type="ARBA" id="ARBA00005189"/>
    </source>
</evidence>
<dbReference type="AlphaFoldDB" id="E1WX41"/>
<comment type="pathway">
    <text evidence="1">Lipid metabolism.</text>
</comment>